<evidence type="ECO:0000256" key="1">
    <source>
        <dbReference type="ARBA" id="ARBA00008390"/>
    </source>
</evidence>
<keyword evidence="3" id="KW-1185">Reference proteome</keyword>
<accession>A0A3R7LUW6</accession>
<gene>
    <name evidence="2" type="ORF">C7M84_018400</name>
</gene>
<organism evidence="2 3">
    <name type="scientific">Penaeus vannamei</name>
    <name type="common">Whiteleg shrimp</name>
    <name type="synonym">Litopenaeus vannamei</name>
    <dbReference type="NCBI Taxonomy" id="6689"/>
    <lineage>
        <taxon>Eukaryota</taxon>
        <taxon>Metazoa</taxon>
        <taxon>Ecdysozoa</taxon>
        <taxon>Arthropoda</taxon>
        <taxon>Crustacea</taxon>
        <taxon>Multicrustacea</taxon>
        <taxon>Malacostraca</taxon>
        <taxon>Eumalacostraca</taxon>
        <taxon>Eucarida</taxon>
        <taxon>Decapoda</taxon>
        <taxon>Dendrobranchiata</taxon>
        <taxon>Penaeoidea</taxon>
        <taxon>Penaeidae</taxon>
        <taxon>Penaeus</taxon>
    </lineage>
</organism>
<dbReference type="GO" id="GO:0008289">
    <property type="term" value="F:lipid binding"/>
    <property type="evidence" value="ECO:0007669"/>
    <property type="project" value="InterPro"/>
</dbReference>
<protein>
    <submittedName>
        <fullName evidence="2">Putative fatty acid-binding protein, adipocyte-like</fullName>
    </submittedName>
</protein>
<dbReference type="Gene3D" id="2.40.128.20">
    <property type="match status" value="1"/>
</dbReference>
<dbReference type="Proteomes" id="UP000283509">
    <property type="component" value="Unassembled WGS sequence"/>
</dbReference>
<sequence length="134" mass="15142">MVKFEGTYKHDKDDNLEAVFAKMGMNFFIRKLASRSKPTVDINVNDDSWTITTTLPIKTLTWNFKMGQSVPVDGPEGLIESVFTLDGDKMLQTPVDLANDKAILIERLFTDEGMVQTMTHKPSGTVAKRWFVRA</sequence>
<evidence type="ECO:0000313" key="3">
    <source>
        <dbReference type="Proteomes" id="UP000283509"/>
    </source>
</evidence>
<evidence type="ECO:0000313" key="2">
    <source>
        <dbReference type="EMBL" id="ROT63697.1"/>
    </source>
</evidence>
<name>A0A3R7LUW6_PENVA</name>
<dbReference type="OrthoDB" id="412780at2759"/>
<dbReference type="CDD" id="cd00742">
    <property type="entry name" value="FABP"/>
    <property type="match status" value="1"/>
</dbReference>
<reference evidence="2 3" key="1">
    <citation type="submission" date="2018-04" db="EMBL/GenBank/DDBJ databases">
        <authorList>
            <person name="Zhang X."/>
            <person name="Yuan J."/>
            <person name="Li F."/>
            <person name="Xiang J."/>
        </authorList>
    </citation>
    <scope>NUCLEOTIDE SEQUENCE [LARGE SCALE GENOMIC DNA]</scope>
    <source>
        <tissue evidence="2">Muscle</tissue>
    </source>
</reference>
<dbReference type="InterPro" id="IPR031259">
    <property type="entry name" value="ILBP"/>
</dbReference>
<dbReference type="SUPFAM" id="SSF50814">
    <property type="entry name" value="Lipocalins"/>
    <property type="match status" value="1"/>
</dbReference>
<dbReference type="AlphaFoldDB" id="A0A3R7LUW6"/>
<comment type="caution">
    <text evidence="2">The sequence shown here is derived from an EMBL/GenBank/DDBJ whole genome shotgun (WGS) entry which is preliminary data.</text>
</comment>
<dbReference type="PANTHER" id="PTHR11955">
    <property type="entry name" value="FATTY ACID BINDING PROTEIN"/>
    <property type="match status" value="1"/>
</dbReference>
<comment type="similarity">
    <text evidence="1">Belongs to the calycin superfamily. Fatty-acid binding protein (FABP) family.</text>
</comment>
<dbReference type="EMBL" id="QCYY01003397">
    <property type="protein sequence ID" value="ROT63697.1"/>
    <property type="molecule type" value="Genomic_DNA"/>
</dbReference>
<reference evidence="2 3" key="2">
    <citation type="submission" date="2019-01" db="EMBL/GenBank/DDBJ databases">
        <title>The decoding of complex shrimp genome reveals the adaptation for benthos swimmer, frequently molting mechanism and breeding impact on genome.</title>
        <authorList>
            <person name="Sun Y."/>
            <person name="Gao Y."/>
            <person name="Yu Y."/>
        </authorList>
    </citation>
    <scope>NUCLEOTIDE SEQUENCE [LARGE SCALE GENOMIC DNA]</scope>
    <source>
        <tissue evidence="2">Muscle</tissue>
    </source>
</reference>
<dbReference type="InterPro" id="IPR012674">
    <property type="entry name" value="Calycin"/>
</dbReference>
<proteinExistence type="inferred from homology"/>